<dbReference type="FunCoup" id="A8X6V6">
    <property type="interactions" value="1366"/>
</dbReference>
<feature type="region of interest" description="Disordered" evidence="1">
    <location>
        <begin position="485"/>
        <end position="519"/>
    </location>
</feature>
<dbReference type="InterPro" id="IPR053315">
    <property type="entry name" value="Peptidase_C14A"/>
</dbReference>
<feature type="domain" description="SPK" evidence="2">
    <location>
        <begin position="2"/>
        <end position="92"/>
    </location>
</feature>
<dbReference type="STRING" id="6238.A8X6V6"/>
<sequence>MVVTQLFQKLAEIQGQKNEARNFKERFDRFRHTIHQIDELNMEAKVKMLFALSVPVDAYFLDDMKKDADVSVDEWSRITYYKRKDGELELKGNHPRHVFVERDSKIQGTLRASKIQGTLRASKIQGTLRASKIQGTLRASKIQGTLRASKIQGTLRASKLPADSLATLTQYEVGTEGDDYYSHFLVNGGASFTYGNVSAEAIRELSAYAISAATTNCTSSCLTSVSAFYKADSDKLTLIMLRPSDESLYPNYTSMGLPPFLCATVSGNCGSTKPLYQFYSSTYEDYYADVEQMNNTNATYSVAMMGDPLCYLWIPLTTTTTTTTTTTSPLNTTTTVPVNGTTTTIPLNETTNTSQTNETTTTLPINGTTTTLPSNGTTNGTTTTTPPSSGNVTTNTLPSTGTNTTTPSSGGNNSTNSPDGGGSGEPPGNSDGDNEENKGWWHTWRWPIIVAACLTGASIILSLIACLTCCFIGSAAVAAKPYSPPPIYTSPSPPELPPNPVEAPSVQPFTVGLPPSVPY</sequence>
<dbReference type="PANTHER" id="PTHR23362">
    <property type="entry name" value="L-PLASTIN-RELATED"/>
    <property type="match status" value="1"/>
</dbReference>
<accession>A8X6V6</accession>
<dbReference type="AlphaFoldDB" id="A8X6V6"/>
<reference evidence="3 4" key="2">
    <citation type="journal article" date="2011" name="PLoS Genet.">
        <title>Caenorhabditis briggsae recombinant inbred line genotypes reveal inter-strain incompatibility and the evolution of recombination.</title>
        <authorList>
            <person name="Ross J.A."/>
            <person name="Koboldt D.C."/>
            <person name="Staisch J.E."/>
            <person name="Chamberlin H.M."/>
            <person name="Gupta B.P."/>
            <person name="Miller R.D."/>
            <person name="Baird S.E."/>
            <person name="Haag E.S."/>
        </authorList>
    </citation>
    <scope>NUCLEOTIDE SEQUENCE [LARGE SCALE GENOMIC DNA]</scope>
    <source>
        <strain evidence="3 4">AF16</strain>
    </source>
</reference>
<dbReference type="Pfam" id="PF04435">
    <property type="entry name" value="SPK"/>
    <property type="match status" value="1"/>
</dbReference>
<keyword evidence="4" id="KW-1185">Reference proteome</keyword>
<organism evidence="3 4">
    <name type="scientific">Caenorhabditis briggsae</name>
    <dbReference type="NCBI Taxonomy" id="6238"/>
    <lineage>
        <taxon>Eukaryota</taxon>
        <taxon>Metazoa</taxon>
        <taxon>Ecdysozoa</taxon>
        <taxon>Nematoda</taxon>
        <taxon>Chromadorea</taxon>
        <taxon>Rhabditida</taxon>
        <taxon>Rhabditina</taxon>
        <taxon>Rhabditomorpha</taxon>
        <taxon>Rhabditoidea</taxon>
        <taxon>Rhabditidae</taxon>
        <taxon>Peloderinae</taxon>
        <taxon>Caenorhabditis</taxon>
    </lineage>
</organism>
<evidence type="ECO:0000313" key="5">
    <source>
        <dbReference type="WormBase" id="CBG08662"/>
    </source>
</evidence>
<evidence type="ECO:0000256" key="1">
    <source>
        <dbReference type="SAM" id="MobiDB-lite"/>
    </source>
</evidence>
<feature type="compositionally biased region" description="Pro residues" evidence="1">
    <location>
        <begin position="485"/>
        <end position="501"/>
    </location>
</feature>
<feature type="region of interest" description="Disordered" evidence="1">
    <location>
        <begin position="322"/>
        <end position="438"/>
    </location>
</feature>
<dbReference type="eggNOG" id="KOG1721">
    <property type="taxonomic scope" value="Eukaryota"/>
</dbReference>
<dbReference type="InParanoid" id="A8X6V6"/>
<dbReference type="WormBase" id="CBG08662">
    <property type="protein sequence ID" value="CBP41346"/>
    <property type="gene ID" value="WBGene00030414"/>
    <property type="gene designation" value="Cbr-cwp-4"/>
</dbReference>
<dbReference type="PANTHER" id="PTHR23362:SF8">
    <property type="entry name" value="SPK DOMAIN-CONTAINING PROTEIN"/>
    <property type="match status" value="1"/>
</dbReference>
<evidence type="ECO:0000313" key="3">
    <source>
        <dbReference type="EMBL" id="CAP28367.2"/>
    </source>
</evidence>
<evidence type="ECO:0000259" key="2">
    <source>
        <dbReference type="SMART" id="SM00583"/>
    </source>
</evidence>
<reference evidence="3 4" key="1">
    <citation type="journal article" date="2003" name="PLoS Biol.">
        <title>The genome sequence of Caenorhabditis briggsae: a platform for comparative genomics.</title>
        <authorList>
            <person name="Stein L.D."/>
            <person name="Bao Z."/>
            <person name="Blasiar D."/>
            <person name="Blumenthal T."/>
            <person name="Brent M.R."/>
            <person name="Chen N."/>
            <person name="Chinwalla A."/>
            <person name="Clarke L."/>
            <person name="Clee C."/>
            <person name="Coghlan A."/>
            <person name="Coulson A."/>
            <person name="D'Eustachio P."/>
            <person name="Fitch D.H."/>
            <person name="Fulton L.A."/>
            <person name="Fulton R.E."/>
            <person name="Griffiths-Jones S."/>
            <person name="Harris T.W."/>
            <person name="Hillier L.W."/>
            <person name="Kamath R."/>
            <person name="Kuwabara P.E."/>
            <person name="Mardis E.R."/>
            <person name="Marra M.A."/>
            <person name="Miner T.L."/>
            <person name="Minx P."/>
            <person name="Mullikin J.C."/>
            <person name="Plumb R.W."/>
            <person name="Rogers J."/>
            <person name="Schein J.E."/>
            <person name="Sohrmann M."/>
            <person name="Spieth J."/>
            <person name="Stajich J.E."/>
            <person name="Wei C."/>
            <person name="Willey D."/>
            <person name="Wilson R.K."/>
            <person name="Durbin R."/>
            <person name="Waterston R.H."/>
        </authorList>
    </citation>
    <scope>NUCLEOTIDE SEQUENCE [LARGE SCALE GENOMIC DNA]</scope>
    <source>
        <strain evidence="3 4">AF16</strain>
    </source>
</reference>
<dbReference type="HOGENOM" id="CLU_039970_0_0_1"/>
<dbReference type="InterPro" id="IPR006570">
    <property type="entry name" value="SPK_dom"/>
</dbReference>
<protein>
    <submittedName>
        <fullName evidence="3">Protein CBR-CWP-4</fullName>
    </submittedName>
</protein>
<dbReference type="SMART" id="SM00583">
    <property type="entry name" value="SPK"/>
    <property type="match status" value="1"/>
</dbReference>
<dbReference type="EMBL" id="HE601197">
    <property type="protein sequence ID" value="CAP28367.2"/>
    <property type="molecule type" value="Genomic_DNA"/>
</dbReference>
<name>A8X6V6_CAEBR</name>
<gene>
    <name evidence="5" type="primary">cwp-4</name>
    <name evidence="3" type="synonym">Cbr-cwp-4</name>
    <name evidence="5" type="ORF">CBG08662</name>
    <name evidence="3" type="ORF">CBG_08662</name>
</gene>
<dbReference type="Proteomes" id="UP000008549">
    <property type="component" value="Unassembled WGS sequence"/>
</dbReference>
<proteinExistence type="predicted"/>
<evidence type="ECO:0000313" key="4">
    <source>
        <dbReference type="Proteomes" id="UP000008549"/>
    </source>
</evidence>
<feature type="compositionally biased region" description="Low complexity" evidence="1">
    <location>
        <begin position="322"/>
        <end position="418"/>
    </location>
</feature>
<dbReference type="OMA" id="TCCFIGS"/>